<gene>
    <name evidence="1" type="ORF">V5G21_00865</name>
</gene>
<proteinExistence type="predicted"/>
<dbReference type="Proteomes" id="UP001341136">
    <property type="component" value="Chromosome"/>
</dbReference>
<organism evidence="1 2">
    <name type="scientific">Shouchella rhizosphaerae</name>
    <dbReference type="NCBI Taxonomy" id="866786"/>
    <lineage>
        <taxon>Bacteria</taxon>
        <taxon>Bacillati</taxon>
        <taxon>Bacillota</taxon>
        <taxon>Bacilli</taxon>
        <taxon>Bacillales</taxon>
        <taxon>Bacillaceae</taxon>
        <taxon>Shouchella</taxon>
    </lineage>
</organism>
<name>A0ABZ2CYF5_9BACI</name>
<dbReference type="EMBL" id="CP144921">
    <property type="protein sequence ID" value="WWA30380.1"/>
    <property type="molecule type" value="Genomic_DNA"/>
</dbReference>
<accession>A0ABZ2CYF5</accession>
<evidence type="ECO:0000313" key="2">
    <source>
        <dbReference type="Proteomes" id="UP001341136"/>
    </source>
</evidence>
<reference evidence="1 2" key="1">
    <citation type="submission" date="2024-01" db="EMBL/GenBank/DDBJ databases">
        <title>Culturomics analysis of mouse respiratory tract.</title>
        <authorList>
            <person name="Phillips A.M."/>
            <person name="Collette N.M."/>
            <person name="Mageeney C.M."/>
            <person name="Sinha A."/>
            <person name="Hern K.E."/>
            <person name="Arkin A.P."/>
            <person name="Williams K.P."/>
            <person name="Branda S."/>
        </authorList>
    </citation>
    <scope>NUCLEOTIDE SEQUENCE [LARGE SCALE GENOMIC DNA]</scope>
    <source>
        <strain evidence="1 2">CP20</strain>
    </source>
</reference>
<evidence type="ECO:0000313" key="1">
    <source>
        <dbReference type="EMBL" id="WWA30380.1"/>
    </source>
</evidence>
<sequence length="111" mass="12408">MAKTEPLVLTKEQAEAIQTLNRLSGGKDEVLKQKALGRVWGRDLACIDSLSLDELARALYVGYEIEKTQEERYEDVREAYLDSIGHANFEERDAILLTLDLLGITIEGVNG</sequence>
<protein>
    <submittedName>
        <fullName evidence="1">Uncharacterized protein</fullName>
    </submittedName>
</protein>
<dbReference type="RefSeq" id="WP_338465137.1">
    <property type="nucleotide sequence ID" value="NZ_CP144921.1"/>
</dbReference>
<keyword evidence="2" id="KW-1185">Reference proteome</keyword>